<dbReference type="Pfam" id="PF00691">
    <property type="entry name" value="OmpA"/>
    <property type="match status" value="1"/>
</dbReference>
<dbReference type="GO" id="GO:0016020">
    <property type="term" value="C:membrane"/>
    <property type="evidence" value="ECO:0007669"/>
    <property type="project" value="UniProtKB-UniRule"/>
</dbReference>
<name>A0A151B420_9CLOT</name>
<protein>
    <recommendedName>
        <fullName evidence="4">OmpA-like domain-containing protein</fullName>
    </recommendedName>
</protein>
<dbReference type="PANTHER" id="PTHR30329">
    <property type="entry name" value="STATOR ELEMENT OF FLAGELLAR MOTOR COMPLEX"/>
    <property type="match status" value="1"/>
</dbReference>
<feature type="domain" description="OmpA-like" evidence="4">
    <location>
        <begin position="147"/>
        <end position="277"/>
    </location>
</feature>
<evidence type="ECO:0000256" key="1">
    <source>
        <dbReference type="PROSITE-ProRule" id="PRU00473"/>
    </source>
</evidence>
<feature type="transmembrane region" description="Helical" evidence="3">
    <location>
        <begin position="20"/>
        <end position="40"/>
    </location>
</feature>
<dbReference type="STRING" id="1121338.CLTEP_14640"/>
<dbReference type="PROSITE" id="PS51123">
    <property type="entry name" value="OMPA_2"/>
    <property type="match status" value="1"/>
</dbReference>
<dbReference type="SUPFAM" id="SSF103088">
    <property type="entry name" value="OmpA-like"/>
    <property type="match status" value="1"/>
</dbReference>
<dbReference type="EMBL" id="LTBA01000013">
    <property type="protein sequence ID" value="KYH34636.1"/>
    <property type="molecule type" value="Genomic_DNA"/>
</dbReference>
<keyword evidence="3" id="KW-1133">Transmembrane helix</keyword>
<dbReference type="InterPro" id="IPR006665">
    <property type="entry name" value="OmpA-like"/>
</dbReference>
<evidence type="ECO:0000259" key="4">
    <source>
        <dbReference type="PROSITE" id="PS51123"/>
    </source>
</evidence>
<dbReference type="CDD" id="cd07185">
    <property type="entry name" value="OmpA_C-like"/>
    <property type="match status" value="1"/>
</dbReference>
<keyword evidence="6" id="KW-1185">Reference proteome</keyword>
<organism evidence="5 6">
    <name type="scientific">Clostridium tepidiprofundi DSM 19306</name>
    <dbReference type="NCBI Taxonomy" id="1121338"/>
    <lineage>
        <taxon>Bacteria</taxon>
        <taxon>Bacillati</taxon>
        <taxon>Bacillota</taxon>
        <taxon>Clostridia</taxon>
        <taxon>Eubacteriales</taxon>
        <taxon>Clostridiaceae</taxon>
        <taxon>Clostridium</taxon>
    </lineage>
</organism>
<dbReference type="PANTHER" id="PTHR30329:SF21">
    <property type="entry name" value="LIPOPROTEIN YIAD-RELATED"/>
    <property type="match status" value="1"/>
</dbReference>
<keyword evidence="1 3" id="KW-0472">Membrane</keyword>
<dbReference type="OrthoDB" id="9805566at2"/>
<dbReference type="Proteomes" id="UP000075531">
    <property type="component" value="Unassembled WGS sequence"/>
</dbReference>
<keyword evidence="2" id="KW-0175">Coiled coil</keyword>
<keyword evidence="3" id="KW-0812">Transmembrane</keyword>
<evidence type="ECO:0000313" key="6">
    <source>
        <dbReference type="Proteomes" id="UP000075531"/>
    </source>
</evidence>
<dbReference type="InterPro" id="IPR036737">
    <property type="entry name" value="OmpA-like_sf"/>
</dbReference>
<dbReference type="RefSeq" id="WP_066824722.1">
    <property type="nucleotide sequence ID" value="NZ_LTBA01000013.1"/>
</dbReference>
<comment type="caution">
    <text evidence="5">The sequence shown here is derived from an EMBL/GenBank/DDBJ whole genome shotgun (WGS) entry which is preliminary data.</text>
</comment>
<evidence type="ECO:0000256" key="3">
    <source>
        <dbReference type="SAM" id="Phobius"/>
    </source>
</evidence>
<accession>A0A151B420</accession>
<proteinExistence type="predicted"/>
<evidence type="ECO:0000256" key="2">
    <source>
        <dbReference type="SAM" id="Coils"/>
    </source>
</evidence>
<reference evidence="5 6" key="1">
    <citation type="submission" date="2016-02" db="EMBL/GenBank/DDBJ databases">
        <title>Genome sequence of Clostridium tepidiprofundi DSM 19306.</title>
        <authorList>
            <person name="Poehlein A."/>
            <person name="Daniel R."/>
        </authorList>
    </citation>
    <scope>NUCLEOTIDE SEQUENCE [LARGE SCALE GENOMIC DNA]</scope>
    <source>
        <strain evidence="5 6">DSM 19306</strain>
    </source>
</reference>
<sequence>MKARKRYFSEESSENFWPSFTDMISTIVLILFFLILLSYVQNIIVGSNLQNANKELELANSKIVSAKKRLRRIQSDVERAEMALQLSQDKIDKQEKVILESNKELGDLRAKLRSVGLIRVNVLKQVQESIENELGNNINKKKLVSVAENGNIILNESILFDTGSAVIKENSKELLNKLATSFEKILDDEQVRKYIDAIEIQGHADERKGNIPNSVLSANRATAVVDYLMKANPNLKAKYGKYFAASGYSYFRPRVKGSNPEAWRANRRIEISVILKDPSIRKLIDEYLNESDEMFTDKQQ</sequence>
<dbReference type="InterPro" id="IPR050330">
    <property type="entry name" value="Bact_OuterMem_StrucFunc"/>
</dbReference>
<dbReference type="AlphaFoldDB" id="A0A151B420"/>
<feature type="coiled-coil region" evidence="2">
    <location>
        <begin position="49"/>
        <end position="111"/>
    </location>
</feature>
<dbReference type="PATRIC" id="fig|1121338.3.peg.1505"/>
<evidence type="ECO:0000313" key="5">
    <source>
        <dbReference type="EMBL" id="KYH34636.1"/>
    </source>
</evidence>
<gene>
    <name evidence="5" type="ORF">CLTEP_14640</name>
</gene>
<dbReference type="Gene3D" id="3.30.1330.60">
    <property type="entry name" value="OmpA-like domain"/>
    <property type="match status" value="1"/>
</dbReference>